<evidence type="ECO:0000313" key="2">
    <source>
        <dbReference type="EMBL" id="VDO50093.1"/>
    </source>
</evidence>
<keyword evidence="1" id="KW-1133">Transmembrane helix</keyword>
<dbReference type="OrthoDB" id="5778713at2759"/>
<feature type="transmembrane region" description="Helical" evidence="1">
    <location>
        <begin position="240"/>
        <end position="262"/>
    </location>
</feature>
<keyword evidence="1" id="KW-0812">Transmembrane</keyword>
<evidence type="ECO:0000256" key="1">
    <source>
        <dbReference type="SAM" id="Phobius"/>
    </source>
</evidence>
<dbReference type="AlphaFoldDB" id="A0A0N4WQF3"/>
<feature type="transmembrane region" description="Helical" evidence="1">
    <location>
        <begin position="350"/>
        <end position="369"/>
    </location>
</feature>
<protein>
    <submittedName>
        <fullName evidence="4">Amino acid transporter</fullName>
    </submittedName>
</protein>
<feature type="transmembrane region" description="Helical" evidence="1">
    <location>
        <begin position="34"/>
        <end position="57"/>
    </location>
</feature>
<organism evidence="4">
    <name type="scientific">Haemonchus placei</name>
    <name type="common">Barber's pole worm</name>
    <dbReference type="NCBI Taxonomy" id="6290"/>
    <lineage>
        <taxon>Eukaryota</taxon>
        <taxon>Metazoa</taxon>
        <taxon>Ecdysozoa</taxon>
        <taxon>Nematoda</taxon>
        <taxon>Chromadorea</taxon>
        <taxon>Rhabditida</taxon>
        <taxon>Rhabditina</taxon>
        <taxon>Rhabditomorpha</taxon>
        <taxon>Strongyloidea</taxon>
        <taxon>Trichostrongylidae</taxon>
        <taxon>Haemonchus</taxon>
    </lineage>
</organism>
<dbReference type="EMBL" id="UZAF01018289">
    <property type="protein sequence ID" value="VDO50093.1"/>
    <property type="molecule type" value="Genomic_DNA"/>
</dbReference>
<reference evidence="2 3" key="2">
    <citation type="submission" date="2018-11" db="EMBL/GenBank/DDBJ databases">
        <authorList>
            <consortium name="Pathogen Informatics"/>
        </authorList>
    </citation>
    <scope>NUCLEOTIDE SEQUENCE [LARGE SCALE GENOMIC DNA]</scope>
    <source>
        <strain evidence="2 3">MHpl1</strain>
    </source>
</reference>
<dbReference type="SUPFAM" id="SSF161070">
    <property type="entry name" value="SNF-like"/>
    <property type="match status" value="1"/>
</dbReference>
<dbReference type="Proteomes" id="UP000268014">
    <property type="component" value="Unassembled WGS sequence"/>
</dbReference>
<evidence type="ECO:0000313" key="4">
    <source>
        <dbReference type="WBParaSite" id="HPLM_0001365701-mRNA-1"/>
    </source>
</evidence>
<feature type="transmembrane region" description="Helical" evidence="1">
    <location>
        <begin position="146"/>
        <end position="165"/>
    </location>
</feature>
<evidence type="ECO:0000313" key="3">
    <source>
        <dbReference type="Proteomes" id="UP000268014"/>
    </source>
</evidence>
<feature type="transmembrane region" description="Helical" evidence="1">
    <location>
        <begin position="310"/>
        <end position="329"/>
    </location>
</feature>
<keyword evidence="3" id="KW-1185">Reference proteome</keyword>
<proteinExistence type="predicted"/>
<dbReference type="WBParaSite" id="HPLM_0001365701-mRNA-1">
    <property type="protein sequence ID" value="HPLM_0001365701-mRNA-1"/>
    <property type="gene ID" value="HPLM_0001365701"/>
</dbReference>
<dbReference type="OMA" id="RATGDWG"/>
<feature type="transmembrane region" description="Helical" evidence="1">
    <location>
        <begin position="283"/>
        <end position="304"/>
    </location>
</feature>
<accession>A0A0N4WQF3</accession>
<dbReference type="STRING" id="6290.A0A0N4WQF3"/>
<reference evidence="4" key="1">
    <citation type="submission" date="2017-02" db="UniProtKB">
        <authorList>
            <consortium name="WormBaseParasite"/>
        </authorList>
    </citation>
    <scope>IDENTIFICATION</scope>
</reference>
<feature type="transmembrane region" description="Helical" evidence="1">
    <location>
        <begin position="375"/>
        <end position="393"/>
    </location>
</feature>
<dbReference type="InterPro" id="IPR037272">
    <property type="entry name" value="SNS_sf"/>
</dbReference>
<keyword evidence="1" id="KW-0472">Membrane</keyword>
<name>A0A0N4WQF3_HAEPC</name>
<feature type="transmembrane region" description="Helical" evidence="1">
    <location>
        <begin position="172"/>
        <end position="192"/>
    </location>
</feature>
<sequence>MHYAKFTLAPYILNFGVTEKAWGLRRTYTVHSGIPAAIAFNVVVRCIALSVWISVFLSMSFASLEGAWGELRYARCWEDDCYDHRLAQNCTFAAPNDANCKQFLSAMSNTRADFKKTTPVIHFSQKFLQEDESKIIFRENYTPDPILIGTLVLTWILAILVASAGIRVITKLSCVVIAIAVLCCVMLIVLAFTTGDVFFSLRHFYEPHPKSLYRVDNVSTGGVIRIASARGFHHSLAIDVIFIAVITVVVNAITLISMMALMEKYAADLYPFEPPDKRFHFALVHNYMSMMLVVETITGVSGGWAMAGFYFLQLAIVPFQVLVIYLWVLTSMLHEKYASSFRQRLHSARAVLLLVAMTILSVITSFFFILPGYTWRVIFSVMTFIWVPLNFLLKDYERKSIREPIQVMFRPQKDWGPAHTANREEARRMERAMRVL</sequence>
<gene>
    <name evidence="2" type="ORF">HPLM_LOCUS13649</name>
</gene>